<dbReference type="SUPFAM" id="SSF50249">
    <property type="entry name" value="Nucleic acid-binding proteins"/>
    <property type="match status" value="3"/>
</dbReference>
<feature type="compositionally biased region" description="Gly residues" evidence="6">
    <location>
        <begin position="556"/>
        <end position="568"/>
    </location>
</feature>
<dbReference type="GO" id="GO:0005737">
    <property type="term" value="C:cytoplasm"/>
    <property type="evidence" value="ECO:0007669"/>
    <property type="project" value="UniProtKB-SubCell"/>
</dbReference>
<dbReference type="InterPro" id="IPR002059">
    <property type="entry name" value="CSP_DNA-bd"/>
</dbReference>
<keyword evidence="3" id="KW-0677">Repeat</keyword>
<sequence length="700" mass="71192">MHRQPGAPRVGPTGPSAGPPAAGVAGTGFVASIKDTFGFIQSADFDAQVFFHASEVQTLDVEGAEPQLSGAEALQQLAQGDEVAFVAWPPPAPGAKWVAKQVKRLPKGTLEAAGGAQEGVRLRGVVQRELRGGSSASSQWGLKAEKAQALRLGDPVQFVLMPGGPGRRPRATQVARVEPVVHREQGFVVLLKPEARYGFIALASGEGQVFFHQSEAPAGGGGAALGDALSFCVRPDPRSGKPIAVALRRLEPGELEAELRLPDRVQGRVLKPPGQPRSVAEIVAPAAAAAVAAEAAPGAAGALAYIDAGGKERRASFAAEEALQAEPGAAGGGAQTSTLGPGDDVEFTVVVDRRTGGVRAEDVRLIRRAAERRELGQVKALRPAAGGGGGGFGFIRACERAGDVFFHLSALSGCDAGELAIGDDVEFSIAREPARGLVAPVVTKAAKGSAVFEEVGEEELSGVAAAAAAKLGGVAARVAGRRAVQVSPRALTGTVVTYKGSFGFVEYVRGDERPRVYFTAGDAEQHLAPPLRPGDEVAFTLAVKPATLGQNPKPGFSGGGGGGGGGGRDVIARRVRRTREAPAGKENAEGVHFVSERNPAAQKFTGNLDARAPLAGQAGASKARLVPALVKTGSGTLLNPTASEFVPRSFSGGSLMSMGSGTDGVAAERPAAPSRLGVSSGGQPVAAGAASQPEGDARAV</sequence>
<keyword evidence="2" id="KW-0963">Cytoplasm</keyword>
<proteinExistence type="inferred from homology"/>
<reference evidence="8 9" key="1">
    <citation type="journal article" date="2024" name="Nat. Commun.">
        <title>Phylogenomics reveals the evolutionary origins of lichenization in chlorophyte algae.</title>
        <authorList>
            <person name="Puginier C."/>
            <person name="Libourel C."/>
            <person name="Otte J."/>
            <person name="Skaloud P."/>
            <person name="Haon M."/>
            <person name="Grisel S."/>
            <person name="Petersen M."/>
            <person name="Berrin J.G."/>
            <person name="Delaux P.M."/>
            <person name="Dal Grande F."/>
            <person name="Keller J."/>
        </authorList>
    </citation>
    <scope>NUCLEOTIDE SEQUENCE [LARGE SCALE GENOMIC DNA]</scope>
    <source>
        <strain evidence="8 9">SAG 245.80</strain>
    </source>
</reference>
<accession>A0AAW1S2J1</accession>
<dbReference type="EMBL" id="JALJOU010000014">
    <property type="protein sequence ID" value="KAK9839823.1"/>
    <property type="molecule type" value="Genomic_DNA"/>
</dbReference>
<feature type="region of interest" description="Disordered" evidence="6">
    <location>
        <begin position="1"/>
        <end position="21"/>
    </location>
</feature>
<dbReference type="PROSITE" id="PS00352">
    <property type="entry name" value="CSD_1"/>
    <property type="match status" value="1"/>
</dbReference>
<feature type="region of interest" description="Disordered" evidence="6">
    <location>
        <begin position="549"/>
        <end position="568"/>
    </location>
</feature>
<dbReference type="SMART" id="SM00357">
    <property type="entry name" value="CSP"/>
    <property type="match status" value="3"/>
</dbReference>
<comment type="similarity">
    <text evidence="5">Belongs to the UNR family.</text>
</comment>
<gene>
    <name evidence="8" type="ORF">WJX81_004168</name>
</gene>
<evidence type="ECO:0000256" key="4">
    <source>
        <dbReference type="ARBA" id="ARBA00022884"/>
    </source>
</evidence>
<evidence type="ECO:0000313" key="8">
    <source>
        <dbReference type="EMBL" id="KAK9839823.1"/>
    </source>
</evidence>
<dbReference type="PANTHER" id="PTHR12913">
    <property type="entry name" value="UNR PROTEIN N-RAS UPSTREAM GENE PROTEIN"/>
    <property type="match status" value="1"/>
</dbReference>
<keyword evidence="9" id="KW-1185">Reference proteome</keyword>
<dbReference type="Pfam" id="PF00313">
    <property type="entry name" value="CSD"/>
    <property type="match status" value="2"/>
</dbReference>
<protein>
    <recommendedName>
        <fullName evidence="7">CSD domain-containing protein</fullName>
    </recommendedName>
</protein>
<dbReference type="AlphaFoldDB" id="A0AAW1S2J1"/>
<dbReference type="Proteomes" id="UP001445335">
    <property type="component" value="Unassembled WGS sequence"/>
</dbReference>
<organism evidence="8 9">
    <name type="scientific">Elliptochloris bilobata</name>
    <dbReference type="NCBI Taxonomy" id="381761"/>
    <lineage>
        <taxon>Eukaryota</taxon>
        <taxon>Viridiplantae</taxon>
        <taxon>Chlorophyta</taxon>
        <taxon>core chlorophytes</taxon>
        <taxon>Trebouxiophyceae</taxon>
        <taxon>Trebouxiophyceae incertae sedis</taxon>
        <taxon>Elliptochloris clade</taxon>
        <taxon>Elliptochloris</taxon>
    </lineage>
</organism>
<comment type="caution">
    <text evidence="8">The sequence shown here is derived from an EMBL/GenBank/DDBJ whole genome shotgun (WGS) entry which is preliminary data.</text>
</comment>
<dbReference type="PANTHER" id="PTHR12913:SF1">
    <property type="entry name" value="COLD SHOCK DOMAIN-CONTAINING PROTEIN E1"/>
    <property type="match status" value="1"/>
</dbReference>
<evidence type="ECO:0000256" key="2">
    <source>
        <dbReference type="ARBA" id="ARBA00022490"/>
    </source>
</evidence>
<evidence type="ECO:0000256" key="5">
    <source>
        <dbReference type="ARBA" id="ARBA00044751"/>
    </source>
</evidence>
<feature type="region of interest" description="Disordered" evidence="6">
    <location>
        <begin position="660"/>
        <end position="700"/>
    </location>
</feature>
<dbReference type="Gene3D" id="2.40.50.140">
    <property type="entry name" value="Nucleic acid-binding proteins"/>
    <property type="match status" value="4"/>
</dbReference>
<dbReference type="PROSITE" id="PS51857">
    <property type="entry name" value="CSD_2"/>
    <property type="match status" value="2"/>
</dbReference>
<feature type="domain" description="CSD" evidence="7">
    <location>
        <begin position="183"/>
        <end position="249"/>
    </location>
</feature>
<feature type="compositionally biased region" description="Low complexity" evidence="6">
    <location>
        <begin position="10"/>
        <end position="21"/>
    </location>
</feature>
<name>A0AAW1S2J1_9CHLO</name>
<evidence type="ECO:0000313" key="9">
    <source>
        <dbReference type="Proteomes" id="UP001445335"/>
    </source>
</evidence>
<evidence type="ECO:0000259" key="7">
    <source>
        <dbReference type="PROSITE" id="PS51857"/>
    </source>
</evidence>
<feature type="domain" description="CSD" evidence="7">
    <location>
        <begin position="373"/>
        <end position="444"/>
    </location>
</feature>
<dbReference type="InterPro" id="IPR011129">
    <property type="entry name" value="CSD"/>
</dbReference>
<dbReference type="InterPro" id="IPR012340">
    <property type="entry name" value="NA-bd_OB-fold"/>
</dbReference>
<dbReference type="GO" id="GO:0003723">
    <property type="term" value="F:RNA binding"/>
    <property type="evidence" value="ECO:0007669"/>
    <property type="project" value="UniProtKB-KW"/>
</dbReference>
<dbReference type="InterPro" id="IPR019844">
    <property type="entry name" value="CSD_CS"/>
</dbReference>
<evidence type="ECO:0000256" key="1">
    <source>
        <dbReference type="ARBA" id="ARBA00004496"/>
    </source>
</evidence>
<comment type="subcellular location">
    <subcellularLocation>
        <location evidence="1">Cytoplasm</location>
    </subcellularLocation>
</comment>
<evidence type="ECO:0000256" key="6">
    <source>
        <dbReference type="SAM" id="MobiDB-lite"/>
    </source>
</evidence>
<keyword evidence="4" id="KW-0694">RNA-binding</keyword>
<evidence type="ECO:0000256" key="3">
    <source>
        <dbReference type="ARBA" id="ARBA00022737"/>
    </source>
</evidence>